<evidence type="ECO:0000313" key="2">
    <source>
        <dbReference type="Proteomes" id="UP001188597"/>
    </source>
</evidence>
<accession>A0AA88UXS8</accession>
<comment type="caution">
    <text evidence="1">The sequence shown here is derived from an EMBL/GenBank/DDBJ whole genome shotgun (WGS) entry which is preliminary data.</text>
</comment>
<organism evidence="1 2">
    <name type="scientific">Escallonia herrerae</name>
    <dbReference type="NCBI Taxonomy" id="1293975"/>
    <lineage>
        <taxon>Eukaryota</taxon>
        <taxon>Viridiplantae</taxon>
        <taxon>Streptophyta</taxon>
        <taxon>Embryophyta</taxon>
        <taxon>Tracheophyta</taxon>
        <taxon>Spermatophyta</taxon>
        <taxon>Magnoliopsida</taxon>
        <taxon>eudicotyledons</taxon>
        <taxon>Gunneridae</taxon>
        <taxon>Pentapetalae</taxon>
        <taxon>asterids</taxon>
        <taxon>campanulids</taxon>
        <taxon>Escalloniales</taxon>
        <taxon>Escalloniaceae</taxon>
        <taxon>Escallonia</taxon>
    </lineage>
</organism>
<protein>
    <submittedName>
        <fullName evidence="1">Uncharacterized protein</fullName>
    </submittedName>
</protein>
<reference evidence="1" key="1">
    <citation type="submission" date="2022-12" db="EMBL/GenBank/DDBJ databases">
        <title>Draft genome assemblies for two species of Escallonia (Escalloniales).</title>
        <authorList>
            <person name="Chanderbali A."/>
            <person name="Dervinis C."/>
            <person name="Anghel I."/>
            <person name="Soltis D."/>
            <person name="Soltis P."/>
            <person name="Zapata F."/>
        </authorList>
    </citation>
    <scope>NUCLEOTIDE SEQUENCE</scope>
    <source>
        <strain evidence="1">UCBG64.0493</strain>
        <tissue evidence="1">Leaf</tissue>
    </source>
</reference>
<dbReference type="EMBL" id="JAVXUP010003983">
    <property type="protein sequence ID" value="KAK2997801.1"/>
    <property type="molecule type" value="Genomic_DNA"/>
</dbReference>
<keyword evidence="2" id="KW-1185">Reference proteome</keyword>
<proteinExistence type="predicted"/>
<name>A0AA88UXS8_9ASTE</name>
<sequence length="95" mass="10513">MAGSRHSISQGSGEVMAKGMSRVDLKKILKISLQAVRYNVLRLETHLKRALQLKSKKKLMTSKYTTLDLSQKAEKGIPYDGLPLSSKQSVVAKVN</sequence>
<dbReference type="AlphaFoldDB" id="A0AA88UXS8"/>
<dbReference type="Proteomes" id="UP001188597">
    <property type="component" value="Unassembled WGS sequence"/>
</dbReference>
<evidence type="ECO:0000313" key="1">
    <source>
        <dbReference type="EMBL" id="KAK2997801.1"/>
    </source>
</evidence>
<gene>
    <name evidence="1" type="ORF">RJ639_025557</name>
</gene>